<reference evidence="11" key="1">
    <citation type="submission" date="2025-08" db="UniProtKB">
        <authorList>
            <consortium name="RefSeq"/>
        </authorList>
    </citation>
    <scope>IDENTIFICATION</scope>
</reference>
<dbReference type="RefSeq" id="XP_022108666.1">
    <property type="nucleotide sequence ID" value="XM_022252974.1"/>
</dbReference>
<evidence type="ECO:0000256" key="2">
    <source>
        <dbReference type="ARBA" id="ARBA00022490"/>
    </source>
</evidence>
<dbReference type="KEGG" id="aplc:110988955"/>
<evidence type="ECO:0000256" key="9">
    <source>
        <dbReference type="SAM" id="MobiDB-lite"/>
    </source>
</evidence>
<dbReference type="GO" id="GO:0005930">
    <property type="term" value="C:axoneme"/>
    <property type="evidence" value="ECO:0007669"/>
    <property type="project" value="UniProtKB-ARBA"/>
</dbReference>
<keyword evidence="10" id="KW-1185">Reference proteome</keyword>
<dbReference type="AlphaFoldDB" id="A0A8B7ZYL6"/>
<proteinExistence type="predicted"/>
<evidence type="ECO:0000256" key="7">
    <source>
        <dbReference type="ARBA" id="ARBA00035003"/>
    </source>
</evidence>
<gene>
    <name evidence="11" type="primary">LOC110988955</name>
</gene>
<comment type="subcellular location">
    <subcellularLocation>
        <location evidence="1">Cytoplasm</location>
        <location evidence="1">Cytoskeleton</location>
        <location evidence="1">Flagellum axoneme</location>
    </subcellularLocation>
</comment>
<comment type="subunit">
    <text evidence="8">Microtubule inner protein component of sperm flagellar doublet microtubules.</text>
</comment>
<dbReference type="PANTHER" id="PTHR31180:SF3">
    <property type="entry name" value="EXPRESSED SEQUENCE EH456644"/>
    <property type="match status" value="1"/>
</dbReference>
<evidence type="ECO:0000256" key="1">
    <source>
        <dbReference type="ARBA" id="ARBA00004611"/>
    </source>
</evidence>
<comment type="function">
    <text evidence="7">Microtubule inner protein (MIP) part of the dynein-decorated doublet microtubules (DMTs) in cilia axoneme, which is required for motile cilia beating.</text>
</comment>
<accession>A0A8B7ZYL6</accession>
<keyword evidence="5" id="KW-0206">Cytoskeleton</keyword>
<keyword evidence="4" id="KW-0969">Cilium</keyword>
<organism evidence="10 11">
    <name type="scientific">Acanthaster planci</name>
    <name type="common">Crown-of-thorns starfish</name>
    <dbReference type="NCBI Taxonomy" id="133434"/>
    <lineage>
        <taxon>Eukaryota</taxon>
        <taxon>Metazoa</taxon>
        <taxon>Echinodermata</taxon>
        <taxon>Eleutherozoa</taxon>
        <taxon>Asterozoa</taxon>
        <taxon>Asteroidea</taxon>
        <taxon>Valvatacea</taxon>
        <taxon>Valvatida</taxon>
        <taxon>Acanthasteridae</taxon>
        <taxon>Acanthaster</taxon>
    </lineage>
</organism>
<keyword evidence="6" id="KW-0966">Cell projection</keyword>
<dbReference type="Pfam" id="PF06608">
    <property type="entry name" value="CFAP68"/>
    <property type="match status" value="1"/>
</dbReference>
<dbReference type="OMA" id="QYDHYFE"/>
<sequence length="148" mass="17385">MATTQDEVAFRSMVRASGLGEVWNHTSDESKFKQYGWRTTTKEDCYSPNTLVGNWNEERFDIERIRVPRRLPSQFEHYFDTTYDDSYKMERKSLPHSLVHLAAREARAFPASQPELDPPRMKQEYNSFQTTSRAAYVDPRLRTTPLKS</sequence>
<evidence type="ECO:0000256" key="5">
    <source>
        <dbReference type="ARBA" id="ARBA00023212"/>
    </source>
</evidence>
<dbReference type="OrthoDB" id="9970063at2759"/>
<name>A0A8B7ZYL6_ACAPL</name>
<dbReference type="Proteomes" id="UP000694845">
    <property type="component" value="Unplaced"/>
</dbReference>
<evidence type="ECO:0000313" key="10">
    <source>
        <dbReference type="Proteomes" id="UP000694845"/>
    </source>
</evidence>
<keyword evidence="3" id="KW-0282">Flagellum</keyword>
<dbReference type="PANTHER" id="PTHR31180">
    <property type="entry name" value="CILIA- AND FLAGELLA-ASSOCIATED PROTEIN 107-RELATED"/>
    <property type="match status" value="1"/>
</dbReference>
<dbReference type="GO" id="GO:0005634">
    <property type="term" value="C:nucleus"/>
    <property type="evidence" value="ECO:0007669"/>
    <property type="project" value="InterPro"/>
</dbReference>
<evidence type="ECO:0000313" key="11">
    <source>
        <dbReference type="RefSeq" id="XP_022108666.1"/>
    </source>
</evidence>
<dbReference type="GeneID" id="110988955"/>
<dbReference type="InterPro" id="IPR037662">
    <property type="entry name" value="CFAP68/107"/>
</dbReference>
<evidence type="ECO:0000256" key="3">
    <source>
        <dbReference type="ARBA" id="ARBA00022846"/>
    </source>
</evidence>
<evidence type="ECO:0000256" key="8">
    <source>
        <dbReference type="ARBA" id="ARBA00046435"/>
    </source>
</evidence>
<feature type="region of interest" description="Disordered" evidence="9">
    <location>
        <begin position="127"/>
        <end position="148"/>
    </location>
</feature>
<dbReference type="InterPro" id="IPR009524">
    <property type="entry name" value="CFAP68"/>
</dbReference>
<keyword evidence="2" id="KW-0963">Cytoplasm</keyword>
<dbReference type="GO" id="GO:0030317">
    <property type="term" value="P:flagellated sperm motility"/>
    <property type="evidence" value="ECO:0007669"/>
    <property type="project" value="InterPro"/>
</dbReference>
<protein>
    <submittedName>
        <fullName evidence="11">UPF0686 protein C11orf1 homolog</fullName>
    </submittedName>
</protein>
<evidence type="ECO:0000256" key="6">
    <source>
        <dbReference type="ARBA" id="ARBA00023273"/>
    </source>
</evidence>
<evidence type="ECO:0000256" key="4">
    <source>
        <dbReference type="ARBA" id="ARBA00023069"/>
    </source>
</evidence>